<proteinExistence type="predicted"/>
<reference evidence="12 13" key="1">
    <citation type="submission" date="2019-01" db="EMBL/GenBank/DDBJ databases">
        <title>Complete sequence and annotation of the Mycoplasma phocirhinis strain 852T genome.</title>
        <authorList>
            <person name="Frasca S.Jr."/>
            <person name="Kutish G.F."/>
            <person name="Castellanos Gell J."/>
            <person name="Michaels D.L."/>
            <person name="Brown D.R."/>
        </authorList>
    </citation>
    <scope>NUCLEOTIDE SEQUENCE [LARGE SCALE GENOMIC DNA]</scope>
    <source>
        <strain evidence="12 13">852</strain>
    </source>
</reference>
<evidence type="ECO:0000256" key="6">
    <source>
        <dbReference type="ARBA" id="ARBA00022695"/>
    </source>
</evidence>
<feature type="domain" description="FAD synthetase" evidence="11">
    <location>
        <begin position="18"/>
        <end position="153"/>
    </location>
</feature>
<dbReference type="NCBIfam" id="NF045965">
    <property type="entry name" value="RibF_rel"/>
    <property type="match status" value="1"/>
</dbReference>
<keyword evidence="6" id="KW-0548">Nucleotidyltransferase</keyword>
<dbReference type="EC" id="2.7.7.2" evidence="2"/>
<evidence type="ECO:0000256" key="5">
    <source>
        <dbReference type="ARBA" id="ARBA00022679"/>
    </source>
</evidence>
<keyword evidence="3" id="KW-0285">Flavoprotein</keyword>
<dbReference type="Gene3D" id="3.40.50.620">
    <property type="entry name" value="HUPs"/>
    <property type="match status" value="1"/>
</dbReference>
<dbReference type="OrthoDB" id="9803667at2"/>
<comment type="catalytic activity">
    <reaction evidence="10">
        <text>FMN + ATP + H(+) = FAD + diphosphate</text>
        <dbReference type="Rhea" id="RHEA:17237"/>
        <dbReference type="ChEBI" id="CHEBI:15378"/>
        <dbReference type="ChEBI" id="CHEBI:30616"/>
        <dbReference type="ChEBI" id="CHEBI:33019"/>
        <dbReference type="ChEBI" id="CHEBI:57692"/>
        <dbReference type="ChEBI" id="CHEBI:58210"/>
        <dbReference type="EC" id="2.7.7.2"/>
    </reaction>
</comment>
<dbReference type="RefSeq" id="WP_130429671.1">
    <property type="nucleotide sequence ID" value="NZ_CP034841.1"/>
</dbReference>
<evidence type="ECO:0000256" key="10">
    <source>
        <dbReference type="ARBA" id="ARBA00049494"/>
    </source>
</evidence>
<dbReference type="InterPro" id="IPR014729">
    <property type="entry name" value="Rossmann-like_a/b/a_fold"/>
</dbReference>
<dbReference type="Proteomes" id="UP000289326">
    <property type="component" value="Chromosome"/>
</dbReference>
<keyword evidence="7" id="KW-0547">Nucleotide-binding</keyword>
<sequence>MSLYVYNLKNLPKFNHPIFMIGSFEAFHAGHNLLYEKAKELNLLHNNTRDIIIVYFSDVEQMPKNLGKKFSDHLFRLHSFAQLGFKHALKLDYKLIHALEPNDFIDLIIDKQNDFDIVVGSDFKYGSKAKANVKTLKSRFKDKIHSIDIMRLNNEQKVSTSFIKEALIAGDIDLVNLLNLYKYGFNAKIFKQNDILNLQFDLDLTPMRAGVYCVNIIIEDINYYALMLITNDNQRLIEMIDFSWTSLSKHDCKIVVFAFLRPFFTNSQIKANESDFTRAKEYFTYLSN</sequence>
<gene>
    <name evidence="12" type="ORF">EG856_03190</name>
</gene>
<name>A0A4P6MT64_9BACT</name>
<evidence type="ECO:0000259" key="11">
    <source>
        <dbReference type="Pfam" id="PF06574"/>
    </source>
</evidence>
<keyword evidence="5" id="KW-0808">Transferase</keyword>
<evidence type="ECO:0000256" key="1">
    <source>
        <dbReference type="ARBA" id="ARBA00004726"/>
    </source>
</evidence>
<accession>A0A4P6MT64</accession>
<evidence type="ECO:0000313" key="12">
    <source>
        <dbReference type="EMBL" id="QBF34894.1"/>
    </source>
</evidence>
<comment type="pathway">
    <text evidence="1">Cofactor biosynthesis; FAD biosynthesis; FAD from FMN: step 1/1.</text>
</comment>
<keyword evidence="13" id="KW-1185">Reference proteome</keyword>
<dbReference type="GO" id="GO:0006747">
    <property type="term" value="P:FAD biosynthetic process"/>
    <property type="evidence" value="ECO:0007669"/>
    <property type="project" value="UniProtKB-UniPathway"/>
</dbReference>
<dbReference type="InterPro" id="IPR015864">
    <property type="entry name" value="FAD_synthase"/>
</dbReference>
<dbReference type="AlphaFoldDB" id="A0A4P6MT64"/>
<protein>
    <recommendedName>
        <fullName evidence="2">FAD synthase</fullName>
        <ecNumber evidence="2">2.7.7.2</ecNumber>
    </recommendedName>
</protein>
<dbReference type="GO" id="GO:0003919">
    <property type="term" value="F:FMN adenylyltransferase activity"/>
    <property type="evidence" value="ECO:0007669"/>
    <property type="project" value="UniProtKB-EC"/>
</dbReference>
<dbReference type="UniPathway" id="UPA00277">
    <property type="reaction ID" value="UER00407"/>
</dbReference>
<keyword evidence="9" id="KW-0067">ATP-binding</keyword>
<keyword evidence="4" id="KW-0288">FMN</keyword>
<evidence type="ECO:0000313" key="13">
    <source>
        <dbReference type="Proteomes" id="UP000289326"/>
    </source>
</evidence>
<evidence type="ECO:0000256" key="3">
    <source>
        <dbReference type="ARBA" id="ARBA00022630"/>
    </source>
</evidence>
<evidence type="ECO:0000256" key="7">
    <source>
        <dbReference type="ARBA" id="ARBA00022741"/>
    </source>
</evidence>
<keyword evidence="8" id="KW-0274">FAD</keyword>
<dbReference type="Pfam" id="PF06574">
    <property type="entry name" value="FAD_syn"/>
    <property type="match status" value="1"/>
</dbReference>
<evidence type="ECO:0000256" key="9">
    <source>
        <dbReference type="ARBA" id="ARBA00022840"/>
    </source>
</evidence>
<dbReference type="SUPFAM" id="SSF52374">
    <property type="entry name" value="Nucleotidylyl transferase"/>
    <property type="match status" value="1"/>
</dbReference>
<dbReference type="GO" id="GO:0009231">
    <property type="term" value="P:riboflavin biosynthetic process"/>
    <property type="evidence" value="ECO:0007669"/>
    <property type="project" value="InterPro"/>
</dbReference>
<organism evidence="12 13">
    <name type="scientific">Mycoplasmopsis phocirhinis</name>
    <dbReference type="NCBI Taxonomy" id="142650"/>
    <lineage>
        <taxon>Bacteria</taxon>
        <taxon>Bacillati</taxon>
        <taxon>Mycoplasmatota</taxon>
        <taxon>Mycoplasmoidales</taxon>
        <taxon>Metamycoplasmataceae</taxon>
        <taxon>Mycoplasmopsis</taxon>
    </lineage>
</organism>
<dbReference type="KEGG" id="mphi:EG856_03190"/>
<evidence type="ECO:0000256" key="2">
    <source>
        <dbReference type="ARBA" id="ARBA00012393"/>
    </source>
</evidence>
<evidence type="ECO:0000256" key="4">
    <source>
        <dbReference type="ARBA" id="ARBA00022643"/>
    </source>
</evidence>
<dbReference type="GO" id="GO:0005524">
    <property type="term" value="F:ATP binding"/>
    <property type="evidence" value="ECO:0007669"/>
    <property type="project" value="UniProtKB-KW"/>
</dbReference>
<dbReference type="EMBL" id="CP034841">
    <property type="protein sequence ID" value="QBF34894.1"/>
    <property type="molecule type" value="Genomic_DNA"/>
</dbReference>
<evidence type="ECO:0000256" key="8">
    <source>
        <dbReference type="ARBA" id="ARBA00022827"/>
    </source>
</evidence>